<name>A0ABP1I9S8_9EUKA</name>
<accession>A0ABP1I9S8</accession>
<evidence type="ECO:0000313" key="3">
    <source>
        <dbReference type="Proteomes" id="UP001642409"/>
    </source>
</evidence>
<evidence type="ECO:0000313" key="2">
    <source>
        <dbReference type="EMBL" id="CAL6010842.1"/>
    </source>
</evidence>
<dbReference type="InterPro" id="IPR016819">
    <property type="entry name" value="RNase_P/MRP_POP5"/>
</dbReference>
<protein>
    <submittedName>
        <fullName evidence="2">Rnp2-like_domain superfamily</fullName>
    </submittedName>
</protein>
<gene>
    <name evidence="2" type="ORF">HINF_LOCUS22279</name>
</gene>
<dbReference type="InterPro" id="IPR038085">
    <property type="entry name" value="Rnp2-like_sf"/>
</dbReference>
<evidence type="ECO:0000256" key="1">
    <source>
        <dbReference type="ARBA" id="ARBA00022694"/>
    </source>
</evidence>
<reference evidence="2 3" key="1">
    <citation type="submission" date="2024-07" db="EMBL/GenBank/DDBJ databases">
        <authorList>
            <person name="Akdeniz Z."/>
        </authorList>
    </citation>
    <scope>NUCLEOTIDE SEQUENCE [LARGE SCALE GENOMIC DNA]</scope>
</reference>
<sequence length="105" mass="12198">MVRTKHRYATLNLNEPVEYDQIKQLFQSVLQTYGGLYLAGINSNFHLIKITEKRYLICVLHKEFEQIRAKILPIMCEQLKAQGAVIQHISGSIFQSQKHIVKSQQ</sequence>
<dbReference type="EMBL" id="CAXDID020000062">
    <property type="protein sequence ID" value="CAL6010842.1"/>
    <property type="molecule type" value="Genomic_DNA"/>
</dbReference>
<keyword evidence="1" id="KW-0819">tRNA processing</keyword>
<proteinExistence type="predicted"/>
<keyword evidence="3" id="KW-1185">Reference proteome</keyword>
<dbReference type="PIRSF" id="PIRSF023803">
    <property type="entry name" value="Ribonuclease_P_prd"/>
    <property type="match status" value="1"/>
</dbReference>
<organism evidence="2 3">
    <name type="scientific">Hexamita inflata</name>
    <dbReference type="NCBI Taxonomy" id="28002"/>
    <lineage>
        <taxon>Eukaryota</taxon>
        <taxon>Metamonada</taxon>
        <taxon>Diplomonadida</taxon>
        <taxon>Hexamitidae</taxon>
        <taxon>Hexamitinae</taxon>
        <taxon>Hexamita</taxon>
    </lineage>
</organism>
<dbReference type="Proteomes" id="UP001642409">
    <property type="component" value="Unassembled WGS sequence"/>
</dbReference>
<dbReference type="SUPFAM" id="SSF160350">
    <property type="entry name" value="Rnp2-like"/>
    <property type="match status" value="1"/>
</dbReference>
<comment type="caution">
    <text evidence="2">The sequence shown here is derived from an EMBL/GenBank/DDBJ whole genome shotgun (WGS) entry which is preliminary data.</text>
</comment>